<organism evidence="6 7">
    <name type="scientific">Candidatus Uhrbacteria bacterium GW2011_GWC1_41_20</name>
    <dbReference type="NCBI Taxonomy" id="1618983"/>
    <lineage>
        <taxon>Bacteria</taxon>
        <taxon>Candidatus Uhriibacteriota</taxon>
    </lineage>
</organism>
<keyword evidence="4 5" id="KW-0472">Membrane</keyword>
<proteinExistence type="predicted"/>
<keyword evidence="2 5" id="KW-0812">Transmembrane</keyword>
<dbReference type="AlphaFoldDB" id="A0A0G0VGS8"/>
<sequence>MTDTTPAIDKKDIEDNKVLAALSYIFILCFVPLLLARDSKFAQYHAKQGLVLFVAEVILMVLSNILIFIPVLGWFVMMICYIAFTVLSIIGILKALEGTLWEMPVLGEYAKKLKI</sequence>
<feature type="transmembrane region" description="Helical" evidence="5">
    <location>
        <begin position="49"/>
        <end position="69"/>
    </location>
</feature>
<dbReference type="Pfam" id="PF09685">
    <property type="entry name" value="MamF_MmsF"/>
    <property type="match status" value="1"/>
</dbReference>
<reference evidence="6 7" key="1">
    <citation type="journal article" date="2015" name="Nature">
        <title>rRNA introns, odd ribosomes, and small enigmatic genomes across a large radiation of phyla.</title>
        <authorList>
            <person name="Brown C.T."/>
            <person name="Hug L.A."/>
            <person name="Thomas B.C."/>
            <person name="Sharon I."/>
            <person name="Castelle C.J."/>
            <person name="Singh A."/>
            <person name="Wilkins M.J."/>
            <person name="Williams K.H."/>
            <person name="Banfield J.F."/>
        </authorList>
    </citation>
    <scope>NUCLEOTIDE SEQUENCE [LARGE SCALE GENOMIC DNA]</scope>
</reference>
<evidence type="ECO:0000313" key="6">
    <source>
        <dbReference type="EMBL" id="KKR98836.1"/>
    </source>
</evidence>
<feature type="transmembrane region" description="Helical" evidence="5">
    <location>
        <begin position="75"/>
        <end position="93"/>
    </location>
</feature>
<evidence type="ECO:0000256" key="1">
    <source>
        <dbReference type="ARBA" id="ARBA00004141"/>
    </source>
</evidence>
<evidence type="ECO:0008006" key="8">
    <source>
        <dbReference type="Google" id="ProtNLM"/>
    </source>
</evidence>
<keyword evidence="3 5" id="KW-1133">Transmembrane helix</keyword>
<evidence type="ECO:0000256" key="3">
    <source>
        <dbReference type="ARBA" id="ARBA00022989"/>
    </source>
</evidence>
<gene>
    <name evidence="6" type="ORF">UU50_C0015G0005</name>
</gene>
<evidence type="ECO:0000313" key="7">
    <source>
        <dbReference type="Proteomes" id="UP000033930"/>
    </source>
</evidence>
<evidence type="ECO:0000256" key="4">
    <source>
        <dbReference type="ARBA" id="ARBA00023136"/>
    </source>
</evidence>
<dbReference type="InterPro" id="IPR019109">
    <property type="entry name" value="MamF_MmsF"/>
</dbReference>
<comment type="caution">
    <text evidence="6">The sequence shown here is derived from an EMBL/GenBank/DDBJ whole genome shotgun (WGS) entry which is preliminary data.</text>
</comment>
<evidence type="ECO:0000256" key="5">
    <source>
        <dbReference type="SAM" id="Phobius"/>
    </source>
</evidence>
<accession>A0A0G0VGS8</accession>
<feature type="transmembrane region" description="Helical" evidence="5">
    <location>
        <begin position="18"/>
        <end position="37"/>
    </location>
</feature>
<evidence type="ECO:0000256" key="2">
    <source>
        <dbReference type="ARBA" id="ARBA00022692"/>
    </source>
</evidence>
<protein>
    <recommendedName>
        <fullName evidence="8">Chloroplast import component protein (Tic20)</fullName>
    </recommendedName>
</protein>
<dbReference type="Proteomes" id="UP000033930">
    <property type="component" value="Unassembled WGS sequence"/>
</dbReference>
<name>A0A0G0VGS8_9BACT</name>
<dbReference type="EMBL" id="LCAW01000015">
    <property type="protein sequence ID" value="KKR98836.1"/>
    <property type="molecule type" value="Genomic_DNA"/>
</dbReference>
<comment type="subcellular location">
    <subcellularLocation>
        <location evidence="1">Membrane</location>
        <topology evidence="1">Multi-pass membrane protein</topology>
    </subcellularLocation>
</comment>